<feature type="signal peptide" evidence="2">
    <location>
        <begin position="1"/>
        <end position="15"/>
    </location>
</feature>
<evidence type="ECO:0000256" key="1">
    <source>
        <dbReference type="SAM" id="Phobius"/>
    </source>
</evidence>
<evidence type="ECO:0000313" key="4">
    <source>
        <dbReference type="Proteomes" id="UP000000305"/>
    </source>
</evidence>
<proteinExistence type="predicted"/>
<protein>
    <submittedName>
        <fullName evidence="3">Uncharacterized protein</fullName>
    </submittedName>
</protein>
<evidence type="ECO:0000313" key="3">
    <source>
        <dbReference type="EMBL" id="EFX69251.1"/>
    </source>
</evidence>
<reference evidence="3 4" key="1">
    <citation type="journal article" date="2011" name="Science">
        <title>The ecoresponsive genome of Daphnia pulex.</title>
        <authorList>
            <person name="Colbourne J.K."/>
            <person name="Pfrender M.E."/>
            <person name="Gilbert D."/>
            <person name="Thomas W.K."/>
            <person name="Tucker A."/>
            <person name="Oakley T.H."/>
            <person name="Tokishita S."/>
            <person name="Aerts A."/>
            <person name="Arnold G.J."/>
            <person name="Basu M.K."/>
            <person name="Bauer D.J."/>
            <person name="Caceres C.E."/>
            <person name="Carmel L."/>
            <person name="Casola C."/>
            <person name="Choi J.H."/>
            <person name="Detter J.C."/>
            <person name="Dong Q."/>
            <person name="Dusheyko S."/>
            <person name="Eads B.D."/>
            <person name="Frohlich T."/>
            <person name="Geiler-Samerotte K.A."/>
            <person name="Gerlach D."/>
            <person name="Hatcher P."/>
            <person name="Jogdeo S."/>
            <person name="Krijgsveld J."/>
            <person name="Kriventseva E.V."/>
            <person name="Kultz D."/>
            <person name="Laforsch C."/>
            <person name="Lindquist E."/>
            <person name="Lopez J."/>
            <person name="Manak J.R."/>
            <person name="Muller J."/>
            <person name="Pangilinan J."/>
            <person name="Patwardhan R.P."/>
            <person name="Pitluck S."/>
            <person name="Pritham E.J."/>
            <person name="Rechtsteiner A."/>
            <person name="Rho M."/>
            <person name="Rogozin I.B."/>
            <person name="Sakarya O."/>
            <person name="Salamov A."/>
            <person name="Schaack S."/>
            <person name="Shapiro H."/>
            <person name="Shiga Y."/>
            <person name="Skalitzky C."/>
            <person name="Smith Z."/>
            <person name="Souvorov A."/>
            <person name="Sung W."/>
            <person name="Tang Z."/>
            <person name="Tsuchiya D."/>
            <person name="Tu H."/>
            <person name="Vos H."/>
            <person name="Wang M."/>
            <person name="Wolf Y.I."/>
            <person name="Yamagata H."/>
            <person name="Yamada T."/>
            <person name="Ye Y."/>
            <person name="Shaw J.R."/>
            <person name="Andrews J."/>
            <person name="Crease T.J."/>
            <person name="Tang H."/>
            <person name="Lucas S.M."/>
            <person name="Robertson H.M."/>
            <person name="Bork P."/>
            <person name="Koonin E.V."/>
            <person name="Zdobnov E.M."/>
            <person name="Grigoriev I.V."/>
            <person name="Lynch M."/>
            <person name="Boore J.L."/>
        </authorList>
    </citation>
    <scope>NUCLEOTIDE SEQUENCE [LARGE SCALE GENOMIC DNA]</scope>
</reference>
<keyword evidence="1" id="KW-0812">Transmembrane</keyword>
<keyword evidence="4" id="KW-1185">Reference proteome</keyword>
<sequence length="568" mass="64240">MLLPIIFSLIAFTNAFEVKICDCTKPTGIGLLTFSDGTCEPATKVGKTRVNYKVMTDRKAAYNFPGFICSRWRNTKHVTENFLGQIIVVPERIAIDTSLIQCDIMRQSLRCGDDPMNKLDNKWTYTEEPEAIGYWLRTVTVEKINCLFEEISIAHEDESDIIITPLGKANISERVISHNHMTLFWIDTYAKPTNIVLRELEKGVGSWYESSTKDTWILQDNDNQLDFHVKLMPRCQNVKCDKTIPSWTVVSNNHLFIVQSMVGKAPPAPKKPVFYTSPNFWENAQLINDHQNFNIQYLTDSAVRHENELIRVIQSVQCEQRRIKHAQAVSTAQYNGWLAASQLGLRECIKLAAAGNTVSAIQCTPLTVNFTTEITICGAQPRFRNFTISRAGWELTTFTPCYWTTGTVNFNDRLHSYCNHTWELVETSIVVPQRDLADAFRYTDVNFFEYQQKANSAYADTQSSPMDIIADLTASINEHSAKGSTQDTAIGASNVIVATVEKTNSTFQNFKNFMHICVIVLFLSLGAAICLVTKCFGVARFLAFLHNKFKSPEGSIYLDHSEYDEAPV</sequence>
<keyword evidence="1" id="KW-0472">Membrane</keyword>
<dbReference type="InParanoid" id="E9HG55"/>
<feature type="chain" id="PRO_5012203842" evidence="2">
    <location>
        <begin position="16"/>
        <end position="568"/>
    </location>
</feature>
<dbReference type="PhylomeDB" id="E9HG55"/>
<dbReference type="Proteomes" id="UP000000305">
    <property type="component" value="Unassembled WGS sequence"/>
</dbReference>
<gene>
    <name evidence="3" type="ORF">DAPPUDRAFT_329280</name>
</gene>
<keyword evidence="2" id="KW-0732">Signal</keyword>
<dbReference type="AlphaFoldDB" id="E9HG55"/>
<accession>E9HG55</accession>
<dbReference type="HOGENOM" id="CLU_019667_3_1_1"/>
<organism evidence="3 4">
    <name type="scientific">Daphnia pulex</name>
    <name type="common">Water flea</name>
    <dbReference type="NCBI Taxonomy" id="6669"/>
    <lineage>
        <taxon>Eukaryota</taxon>
        <taxon>Metazoa</taxon>
        <taxon>Ecdysozoa</taxon>
        <taxon>Arthropoda</taxon>
        <taxon>Crustacea</taxon>
        <taxon>Branchiopoda</taxon>
        <taxon>Diplostraca</taxon>
        <taxon>Cladocera</taxon>
        <taxon>Anomopoda</taxon>
        <taxon>Daphniidae</taxon>
        <taxon>Daphnia</taxon>
    </lineage>
</organism>
<evidence type="ECO:0000256" key="2">
    <source>
        <dbReference type="SAM" id="SignalP"/>
    </source>
</evidence>
<dbReference type="OrthoDB" id="6395835at2759"/>
<feature type="transmembrane region" description="Helical" evidence="1">
    <location>
        <begin position="513"/>
        <end position="542"/>
    </location>
</feature>
<dbReference type="KEGG" id="dpx:DAPPUDRAFT_329280"/>
<name>E9HG55_DAPPU</name>
<keyword evidence="1" id="KW-1133">Transmembrane helix</keyword>
<dbReference type="EMBL" id="GL732639">
    <property type="protein sequence ID" value="EFX69251.1"/>
    <property type="molecule type" value="Genomic_DNA"/>
</dbReference>